<dbReference type="PROSITE" id="PS50943">
    <property type="entry name" value="HTH_CROC1"/>
    <property type="match status" value="1"/>
</dbReference>
<dbReference type="SUPFAM" id="SSF47413">
    <property type="entry name" value="lambda repressor-like DNA-binding domains"/>
    <property type="match status" value="1"/>
</dbReference>
<dbReference type="CDD" id="cd00093">
    <property type="entry name" value="HTH_XRE"/>
    <property type="match status" value="1"/>
</dbReference>
<evidence type="ECO:0000313" key="3">
    <source>
        <dbReference type="Proteomes" id="UP000267469"/>
    </source>
</evidence>
<comment type="caution">
    <text evidence="2">The sequence shown here is derived from an EMBL/GenBank/DDBJ whole genome shotgun (WGS) entry which is preliminary data.</text>
</comment>
<evidence type="ECO:0000259" key="1">
    <source>
        <dbReference type="PROSITE" id="PS50943"/>
    </source>
</evidence>
<protein>
    <submittedName>
        <fullName evidence="2">XRE family transcriptional regulator</fullName>
    </submittedName>
</protein>
<feature type="domain" description="HTH cro/C1-type" evidence="1">
    <location>
        <begin position="11"/>
        <end position="64"/>
    </location>
</feature>
<proteinExistence type="predicted"/>
<dbReference type="OrthoDB" id="1262282at2"/>
<dbReference type="SMART" id="SM00530">
    <property type="entry name" value="HTH_XRE"/>
    <property type="match status" value="1"/>
</dbReference>
<dbReference type="AlphaFoldDB" id="A0A3N0E788"/>
<accession>A0A3N0E788</accession>
<dbReference type="Proteomes" id="UP000267469">
    <property type="component" value="Unassembled WGS sequence"/>
</dbReference>
<dbReference type="Pfam" id="PF01381">
    <property type="entry name" value="HTH_3"/>
    <property type="match status" value="1"/>
</dbReference>
<dbReference type="GO" id="GO:0003677">
    <property type="term" value="F:DNA binding"/>
    <property type="evidence" value="ECO:0007669"/>
    <property type="project" value="InterPro"/>
</dbReference>
<dbReference type="InterPro" id="IPR001387">
    <property type="entry name" value="Cro/C1-type_HTH"/>
</dbReference>
<evidence type="ECO:0000313" key="2">
    <source>
        <dbReference type="EMBL" id="RNL83714.1"/>
    </source>
</evidence>
<reference evidence="2 3" key="1">
    <citation type="submission" date="2018-10" db="EMBL/GenBank/DDBJ databases">
        <title>Sinomicrobium pectinilyticum sp. nov., a pectinase-producing bacterium isolated from alkaline and saline soil, and emended description of the genus Sinomicrobium.</title>
        <authorList>
            <person name="Cheng B."/>
            <person name="Li C."/>
            <person name="Lai Q."/>
            <person name="Du M."/>
            <person name="Shao Z."/>
            <person name="Xu P."/>
            <person name="Yang C."/>
        </authorList>
    </citation>
    <scope>NUCLEOTIDE SEQUENCE [LARGE SCALE GENOMIC DNA]</scope>
    <source>
        <strain evidence="2 3">5DNS001</strain>
    </source>
</reference>
<keyword evidence="3" id="KW-1185">Reference proteome</keyword>
<organism evidence="2 3">
    <name type="scientific">Sinomicrobium pectinilyticum</name>
    <dbReference type="NCBI Taxonomy" id="1084421"/>
    <lineage>
        <taxon>Bacteria</taxon>
        <taxon>Pseudomonadati</taxon>
        <taxon>Bacteroidota</taxon>
        <taxon>Flavobacteriia</taxon>
        <taxon>Flavobacteriales</taxon>
        <taxon>Flavobacteriaceae</taxon>
        <taxon>Sinomicrobium</taxon>
    </lineage>
</organism>
<dbReference type="EMBL" id="RJTM01000102">
    <property type="protein sequence ID" value="RNL83714.1"/>
    <property type="molecule type" value="Genomic_DNA"/>
</dbReference>
<dbReference type="RefSeq" id="WP_123216764.1">
    <property type="nucleotide sequence ID" value="NZ_RJTM01000102.1"/>
</dbReference>
<sequence length="184" mass="21443">MNENKRLRDVFKEYRLHYKLTQEVVEQLAKLKKNQYSRIESGKQTPTPQEIENIANVYGLHNFQIMNPKQRKPSIKKLPLETQKAILDIEKAGTKPKREHKKIDLGKEIDKLIDDGKLNNPITAKKLLEFLPVAVREDINNESMRITDLLCRSPRNKRVKIVDKPEGEQGAGNWYQLLECINTK</sequence>
<name>A0A3N0E788_SINP1</name>
<gene>
    <name evidence="2" type="ORF">ED312_14615</name>
</gene>
<dbReference type="InterPro" id="IPR010982">
    <property type="entry name" value="Lambda_DNA-bd_dom_sf"/>
</dbReference>
<dbReference type="Gene3D" id="1.10.260.40">
    <property type="entry name" value="lambda repressor-like DNA-binding domains"/>
    <property type="match status" value="1"/>
</dbReference>